<proteinExistence type="predicted"/>
<evidence type="ECO:0000313" key="2">
    <source>
        <dbReference type="EMBL" id="JAR93243.1"/>
    </source>
</evidence>
<protein>
    <submittedName>
        <fullName evidence="2">Putative transposase</fullName>
    </submittedName>
</protein>
<dbReference type="EMBL" id="GEGO01002161">
    <property type="protein sequence ID" value="JAR93243.1"/>
    <property type="molecule type" value="Transcribed_RNA"/>
</dbReference>
<feature type="compositionally biased region" description="Basic and acidic residues" evidence="1">
    <location>
        <begin position="176"/>
        <end position="191"/>
    </location>
</feature>
<feature type="region of interest" description="Disordered" evidence="1">
    <location>
        <begin position="69"/>
        <end position="93"/>
    </location>
</feature>
<sequence length="204" mass="21983">MADWLRWHSLSSTLGSGLGPLTSCWASGSSSSSSPGWWWWEGGPPWWEGWAPPWWEGGGWWEGPRRWGEPSRGSCGGRGMDTGAREGGGALELDPPDDDAWCWGGALVGRGRGRGKLGREVQVGGVQLRAEVGRVREARVHARVGCRRGRGRPAPGPGGRQGGRVATPKGGRRRHDGGGGRREEWRGERVLVVRGGHGRGRGRS</sequence>
<reference evidence="2" key="1">
    <citation type="journal article" date="2018" name="PLoS Negl. Trop. Dis.">
        <title>Sialome diversity of ticks revealed by RNAseq of single tick salivary glands.</title>
        <authorList>
            <person name="Perner J."/>
            <person name="Kropackova S."/>
            <person name="Kopacek P."/>
            <person name="Ribeiro J.M."/>
        </authorList>
    </citation>
    <scope>NUCLEOTIDE SEQUENCE</scope>
    <source>
        <strain evidence="2">Siblings of single egg batch collected in Ceske Budejovice</strain>
        <tissue evidence="2">Salivary glands</tissue>
    </source>
</reference>
<dbReference type="AlphaFoldDB" id="A0A147BR46"/>
<evidence type="ECO:0000256" key="1">
    <source>
        <dbReference type="SAM" id="MobiDB-lite"/>
    </source>
</evidence>
<feature type="compositionally biased region" description="Gly residues" evidence="1">
    <location>
        <begin position="74"/>
        <end position="90"/>
    </location>
</feature>
<organism evidence="2">
    <name type="scientific">Ixodes ricinus</name>
    <name type="common">Common tick</name>
    <name type="synonym">Acarus ricinus</name>
    <dbReference type="NCBI Taxonomy" id="34613"/>
    <lineage>
        <taxon>Eukaryota</taxon>
        <taxon>Metazoa</taxon>
        <taxon>Ecdysozoa</taxon>
        <taxon>Arthropoda</taxon>
        <taxon>Chelicerata</taxon>
        <taxon>Arachnida</taxon>
        <taxon>Acari</taxon>
        <taxon>Parasitiformes</taxon>
        <taxon>Ixodida</taxon>
        <taxon>Ixodoidea</taxon>
        <taxon>Ixodidae</taxon>
        <taxon>Ixodinae</taxon>
        <taxon>Ixodes</taxon>
    </lineage>
</organism>
<name>A0A147BR46_IXORI</name>
<feature type="region of interest" description="Disordered" evidence="1">
    <location>
        <begin position="147"/>
        <end position="204"/>
    </location>
</feature>
<accession>A0A147BR46</accession>